<sequence>MAPKIDRHARLRHLLGGDAVLGSLDRGGDVEYGGEEGSSGGGAAVGAAGGGGGGGDDVGEARGDAAVCGATGPCVAAMAVMLRDQQSNKYGTVAYSDLLHRRAEAHHAVETADLGSSSSSTRVTSIYAHTI</sequence>
<name>A0A0A9GII2_ARUDO</name>
<feature type="region of interest" description="Disordered" evidence="1">
    <location>
        <begin position="30"/>
        <end position="55"/>
    </location>
</feature>
<proteinExistence type="predicted"/>
<protein>
    <submittedName>
        <fullName evidence="2">Uncharacterized protein</fullName>
    </submittedName>
</protein>
<reference evidence="2" key="1">
    <citation type="submission" date="2014-09" db="EMBL/GenBank/DDBJ databases">
        <authorList>
            <person name="Magalhaes I.L.F."/>
            <person name="Oliveira U."/>
            <person name="Santos F.R."/>
            <person name="Vidigal T.H.D.A."/>
            <person name="Brescovit A.D."/>
            <person name="Santos A.J."/>
        </authorList>
    </citation>
    <scope>NUCLEOTIDE SEQUENCE</scope>
    <source>
        <tissue evidence="2">Shoot tissue taken approximately 20 cm above the soil surface</tissue>
    </source>
</reference>
<organism evidence="2">
    <name type="scientific">Arundo donax</name>
    <name type="common">Giant reed</name>
    <name type="synonym">Donax arundinaceus</name>
    <dbReference type="NCBI Taxonomy" id="35708"/>
    <lineage>
        <taxon>Eukaryota</taxon>
        <taxon>Viridiplantae</taxon>
        <taxon>Streptophyta</taxon>
        <taxon>Embryophyta</taxon>
        <taxon>Tracheophyta</taxon>
        <taxon>Spermatophyta</taxon>
        <taxon>Magnoliopsida</taxon>
        <taxon>Liliopsida</taxon>
        <taxon>Poales</taxon>
        <taxon>Poaceae</taxon>
        <taxon>PACMAD clade</taxon>
        <taxon>Arundinoideae</taxon>
        <taxon>Arundineae</taxon>
        <taxon>Arundo</taxon>
    </lineage>
</organism>
<reference evidence="2" key="2">
    <citation type="journal article" date="2015" name="Data Brief">
        <title>Shoot transcriptome of the giant reed, Arundo donax.</title>
        <authorList>
            <person name="Barrero R.A."/>
            <person name="Guerrero F.D."/>
            <person name="Moolhuijzen P."/>
            <person name="Goolsby J.A."/>
            <person name="Tidwell J."/>
            <person name="Bellgard S.E."/>
            <person name="Bellgard M.I."/>
        </authorList>
    </citation>
    <scope>NUCLEOTIDE SEQUENCE</scope>
    <source>
        <tissue evidence="2">Shoot tissue taken approximately 20 cm above the soil surface</tissue>
    </source>
</reference>
<feature type="compositionally biased region" description="Gly residues" evidence="1">
    <location>
        <begin position="35"/>
        <end position="55"/>
    </location>
</feature>
<dbReference type="EMBL" id="GBRH01177398">
    <property type="protein sequence ID" value="JAE20498.1"/>
    <property type="molecule type" value="Transcribed_RNA"/>
</dbReference>
<evidence type="ECO:0000256" key="1">
    <source>
        <dbReference type="SAM" id="MobiDB-lite"/>
    </source>
</evidence>
<accession>A0A0A9GII2</accession>
<dbReference type="AlphaFoldDB" id="A0A0A9GII2"/>
<evidence type="ECO:0000313" key="2">
    <source>
        <dbReference type="EMBL" id="JAE20498.1"/>
    </source>
</evidence>